<reference evidence="10" key="1">
    <citation type="journal article" date="2018" name="Front. Microbiol.">
        <title>Comparative Genomics of the Herbivore Gut Symbiont Lactobacillus reuteri Reveals Genetic Diversity and Lifestyle Adaptation.</title>
        <authorList>
            <person name="Zhao J."/>
        </authorList>
    </citation>
    <scope>NUCLEOTIDE SEQUENCE [LARGE SCALE GENOMIC DNA]</scope>
    <source>
        <strain evidence="10">LR9</strain>
    </source>
</reference>
<evidence type="ECO:0000313" key="9">
    <source>
        <dbReference type="EMBL" id="PWT36585.1"/>
    </source>
</evidence>
<dbReference type="HAMAP" id="MF_01023">
    <property type="entry name" value="HisC_aminotrans_2"/>
    <property type="match status" value="1"/>
</dbReference>
<accession>A0ABD6Y4G5</accession>
<keyword evidence="3 7" id="KW-0032">Aminotransferase</keyword>
<evidence type="ECO:0000256" key="2">
    <source>
        <dbReference type="ARBA" id="ARBA00011738"/>
    </source>
</evidence>
<comment type="cofactor">
    <cofactor evidence="1 7">
        <name>pyridoxal 5'-phosphate</name>
        <dbReference type="ChEBI" id="CHEBI:597326"/>
    </cofactor>
</comment>
<proteinExistence type="inferred from homology"/>
<dbReference type="EMBL" id="QGHV01000070">
    <property type="protein sequence ID" value="PWT36585.1"/>
    <property type="molecule type" value="Genomic_DNA"/>
</dbReference>
<evidence type="ECO:0000313" key="10">
    <source>
        <dbReference type="Proteomes" id="UP000245735"/>
    </source>
</evidence>
<dbReference type="Gene3D" id="3.90.1150.10">
    <property type="entry name" value="Aspartate Aminotransferase, domain 1"/>
    <property type="match status" value="1"/>
</dbReference>
<comment type="subunit">
    <text evidence="2 7">Homodimer.</text>
</comment>
<dbReference type="Gene3D" id="3.40.640.10">
    <property type="entry name" value="Type I PLP-dependent aspartate aminotransferase-like (Major domain)"/>
    <property type="match status" value="1"/>
</dbReference>
<dbReference type="InterPro" id="IPR015424">
    <property type="entry name" value="PyrdxlP-dep_Trfase"/>
</dbReference>
<evidence type="ECO:0000256" key="7">
    <source>
        <dbReference type="HAMAP-Rule" id="MF_01023"/>
    </source>
</evidence>
<dbReference type="RefSeq" id="WP_109913841.1">
    <property type="nucleotide sequence ID" value="NZ_CP065540.1"/>
</dbReference>
<dbReference type="NCBIfam" id="TIGR01141">
    <property type="entry name" value="hisC"/>
    <property type="match status" value="1"/>
</dbReference>
<dbReference type="Proteomes" id="UP000245735">
    <property type="component" value="Unassembled WGS sequence"/>
</dbReference>
<evidence type="ECO:0000256" key="4">
    <source>
        <dbReference type="ARBA" id="ARBA00022679"/>
    </source>
</evidence>
<dbReference type="InterPro" id="IPR004839">
    <property type="entry name" value="Aminotransferase_I/II_large"/>
</dbReference>
<evidence type="ECO:0000259" key="8">
    <source>
        <dbReference type="Pfam" id="PF00155"/>
    </source>
</evidence>
<evidence type="ECO:0000256" key="1">
    <source>
        <dbReference type="ARBA" id="ARBA00001933"/>
    </source>
</evidence>
<comment type="pathway">
    <text evidence="7">Amino-acid biosynthesis; L-histidine biosynthesis; L-histidine from 5-phospho-alpha-D-ribose 1-diphosphate: step 7/9.</text>
</comment>
<evidence type="ECO:0000256" key="5">
    <source>
        <dbReference type="ARBA" id="ARBA00022898"/>
    </source>
</evidence>
<dbReference type="InterPro" id="IPR005861">
    <property type="entry name" value="HisP_aminotrans"/>
</dbReference>
<comment type="similarity">
    <text evidence="7">Belongs to the class-II pyridoxal-phosphate-dependent aminotransferase family. Histidinol-phosphate aminotransferase subfamily.</text>
</comment>
<protein>
    <recommendedName>
        <fullName evidence="7">Histidinol-phosphate aminotransferase</fullName>
        <ecNumber evidence="7">2.6.1.9</ecNumber>
    </recommendedName>
    <alternativeName>
        <fullName evidence="7">Imidazole acetol-phosphate transaminase</fullName>
    </alternativeName>
</protein>
<keyword evidence="4 7" id="KW-0808">Transferase</keyword>
<dbReference type="Pfam" id="PF00155">
    <property type="entry name" value="Aminotran_1_2"/>
    <property type="match status" value="1"/>
</dbReference>
<keyword evidence="5 7" id="KW-0663">Pyridoxal phosphate</keyword>
<evidence type="ECO:0000256" key="3">
    <source>
        <dbReference type="ARBA" id="ARBA00022576"/>
    </source>
</evidence>
<keyword evidence="6 7" id="KW-0368">Histidine biosynthesis</keyword>
<dbReference type="PANTHER" id="PTHR43643:SF3">
    <property type="entry name" value="HISTIDINOL-PHOSPHATE AMINOTRANSFERASE"/>
    <property type="match status" value="1"/>
</dbReference>
<feature type="domain" description="Aminotransferase class I/classII large" evidence="8">
    <location>
        <begin position="31"/>
        <end position="346"/>
    </location>
</feature>
<dbReference type="CDD" id="cd00609">
    <property type="entry name" value="AAT_like"/>
    <property type="match status" value="1"/>
</dbReference>
<evidence type="ECO:0000256" key="6">
    <source>
        <dbReference type="ARBA" id="ARBA00023102"/>
    </source>
</evidence>
<name>A0ABD6Y4G5_LIMRT</name>
<dbReference type="PANTHER" id="PTHR43643">
    <property type="entry name" value="HISTIDINOL-PHOSPHATE AMINOTRANSFERASE 2"/>
    <property type="match status" value="1"/>
</dbReference>
<organism evidence="9 10">
    <name type="scientific">Limosilactobacillus reuteri</name>
    <name type="common">Lactobacillus reuteri</name>
    <dbReference type="NCBI Taxonomy" id="1598"/>
    <lineage>
        <taxon>Bacteria</taxon>
        <taxon>Bacillati</taxon>
        <taxon>Bacillota</taxon>
        <taxon>Bacilli</taxon>
        <taxon>Lactobacillales</taxon>
        <taxon>Lactobacillaceae</taxon>
        <taxon>Limosilactobacillus</taxon>
    </lineage>
</organism>
<dbReference type="InterPro" id="IPR015421">
    <property type="entry name" value="PyrdxlP-dep_Trfase_major"/>
</dbReference>
<gene>
    <name evidence="7 9" type="primary">hisC</name>
    <name evidence="9" type="ORF">DKZ35_09460</name>
</gene>
<dbReference type="InterPro" id="IPR015422">
    <property type="entry name" value="PyrdxlP-dep_Trfase_small"/>
</dbReference>
<dbReference type="InterPro" id="IPR050106">
    <property type="entry name" value="HistidinolP_aminotransfase"/>
</dbReference>
<comment type="catalytic activity">
    <reaction evidence="7">
        <text>L-histidinol phosphate + 2-oxoglutarate = 3-(imidazol-4-yl)-2-oxopropyl phosphate + L-glutamate</text>
        <dbReference type="Rhea" id="RHEA:23744"/>
        <dbReference type="ChEBI" id="CHEBI:16810"/>
        <dbReference type="ChEBI" id="CHEBI:29985"/>
        <dbReference type="ChEBI" id="CHEBI:57766"/>
        <dbReference type="ChEBI" id="CHEBI:57980"/>
        <dbReference type="EC" id="2.6.1.9"/>
    </reaction>
</comment>
<dbReference type="EC" id="2.6.1.9" evidence="7"/>
<comment type="caution">
    <text evidence="9">The sequence shown here is derived from an EMBL/GenBank/DDBJ whole genome shotgun (WGS) entry which is preliminary data.</text>
</comment>
<dbReference type="SUPFAM" id="SSF53383">
    <property type="entry name" value="PLP-dependent transferases"/>
    <property type="match status" value="1"/>
</dbReference>
<dbReference type="GO" id="GO:0004400">
    <property type="term" value="F:histidinol-phosphate transaminase activity"/>
    <property type="evidence" value="ECO:0007669"/>
    <property type="project" value="UniProtKB-UniRule"/>
</dbReference>
<dbReference type="AlphaFoldDB" id="A0ABD6Y4G5"/>
<keyword evidence="7" id="KW-0028">Amino-acid biosynthesis</keyword>
<dbReference type="GO" id="GO:0000105">
    <property type="term" value="P:L-histidine biosynthetic process"/>
    <property type="evidence" value="ECO:0007669"/>
    <property type="project" value="UniProtKB-UniRule"/>
</dbReference>
<feature type="modified residue" description="N6-(pyridoxal phosphate)lysine" evidence="7">
    <location>
        <position position="223"/>
    </location>
</feature>
<sequence length="360" mass="40892">MKETIKKLQSYIPEETINQVKKKYHLSYINRLSANENSYGTSPKVVTALQNFDFSKSNFYPDGYAQELRTKVANQMQVDEKNIVFGVGLDEIISYLSRVFLEKGDEVIIPQPTFSEYKLNAEVEGAKVISVSIDKLTGRYDYETMLTKITSRTKIIWICNPNNPTGVYEPVAALERFIKQVPQNILVLIDEAYIQFVTGLKEASALPLLKEFDNVGIMRTFSKAYGLANFRVGFIVLSSKLAEYMQTVRLPYNLNSLSQKAAGVALDDQAFVKQVQAKNAIERDKWQTFLKRVGLKYYPSQANFIYFYVDNSAALADKLLSNGFQVRRGLEPTSLRITIGKAEANVRMQNIIAQYLNKLD</sequence>